<dbReference type="AlphaFoldDB" id="A0A239F7M7"/>
<organism evidence="1 2">
    <name type="scientific">Ekhidna lutea</name>
    <dbReference type="NCBI Taxonomy" id="447679"/>
    <lineage>
        <taxon>Bacteria</taxon>
        <taxon>Pseudomonadati</taxon>
        <taxon>Bacteroidota</taxon>
        <taxon>Cytophagia</taxon>
        <taxon>Cytophagales</taxon>
        <taxon>Reichenbachiellaceae</taxon>
        <taxon>Ekhidna</taxon>
    </lineage>
</organism>
<dbReference type="EMBL" id="FZPD01000001">
    <property type="protein sequence ID" value="SNS52825.1"/>
    <property type="molecule type" value="Genomic_DNA"/>
</dbReference>
<sequence length="111" mass="12997">MQEEIYKTKSASIAQCEHTDSFLLMYDQEEIAFKLCDLYVFRKSIMGFDIMELLESSAPDVEIVHLPHCDRFLVLSLREILEFRELLNGTFDTLALNSAVQRILRKNVFNF</sequence>
<evidence type="ECO:0000313" key="1">
    <source>
        <dbReference type="EMBL" id="SNS52825.1"/>
    </source>
</evidence>
<proteinExistence type="predicted"/>
<gene>
    <name evidence="1" type="ORF">SAMN05421640_0531</name>
</gene>
<dbReference type="Proteomes" id="UP000198393">
    <property type="component" value="Unassembled WGS sequence"/>
</dbReference>
<protein>
    <submittedName>
        <fullName evidence="1">Uncharacterized protein</fullName>
    </submittedName>
</protein>
<accession>A0A239F7M7</accession>
<dbReference type="RefSeq" id="WP_089355290.1">
    <property type="nucleotide sequence ID" value="NZ_FZPD01000001.1"/>
</dbReference>
<reference evidence="1 2" key="1">
    <citation type="submission" date="2017-06" db="EMBL/GenBank/DDBJ databases">
        <authorList>
            <person name="Kim H.J."/>
            <person name="Triplett B.A."/>
        </authorList>
    </citation>
    <scope>NUCLEOTIDE SEQUENCE [LARGE SCALE GENOMIC DNA]</scope>
    <source>
        <strain evidence="1 2">DSM 19307</strain>
    </source>
</reference>
<evidence type="ECO:0000313" key="2">
    <source>
        <dbReference type="Proteomes" id="UP000198393"/>
    </source>
</evidence>
<name>A0A239F7M7_EKHLU</name>
<dbReference type="OrthoDB" id="1442094at2"/>
<keyword evidence="2" id="KW-1185">Reference proteome</keyword>